<feature type="compositionally biased region" description="Polar residues" evidence="2">
    <location>
        <begin position="40"/>
        <end position="49"/>
    </location>
</feature>
<keyword evidence="1" id="KW-0479">Metal-binding</keyword>
<feature type="domain" description="Plastocyanin-like" evidence="4">
    <location>
        <begin position="355"/>
        <end position="454"/>
    </location>
</feature>
<dbReference type="SUPFAM" id="SSF49503">
    <property type="entry name" value="Cupredoxins"/>
    <property type="match status" value="5"/>
</dbReference>
<dbReference type="Pfam" id="PF07731">
    <property type="entry name" value="Cu-oxidase_2"/>
    <property type="match status" value="1"/>
</dbReference>
<keyword evidence="3" id="KW-0732">Signal</keyword>
<evidence type="ECO:0000256" key="1">
    <source>
        <dbReference type="ARBA" id="ARBA00022723"/>
    </source>
</evidence>
<gene>
    <name evidence="5" type="ORF">K7432_009757</name>
</gene>
<dbReference type="Gene3D" id="2.60.40.420">
    <property type="entry name" value="Cupredoxins - blue copper proteins"/>
    <property type="match status" value="4"/>
</dbReference>
<evidence type="ECO:0000313" key="6">
    <source>
        <dbReference type="Proteomes" id="UP001479436"/>
    </source>
</evidence>
<dbReference type="EMBL" id="JASJQH010000624">
    <property type="protein sequence ID" value="KAK9763500.1"/>
    <property type="molecule type" value="Genomic_DNA"/>
</dbReference>
<keyword evidence="6" id="KW-1185">Reference proteome</keyword>
<organism evidence="5 6">
    <name type="scientific">Basidiobolus ranarum</name>
    <dbReference type="NCBI Taxonomy" id="34480"/>
    <lineage>
        <taxon>Eukaryota</taxon>
        <taxon>Fungi</taxon>
        <taxon>Fungi incertae sedis</taxon>
        <taxon>Zoopagomycota</taxon>
        <taxon>Entomophthoromycotina</taxon>
        <taxon>Basidiobolomycetes</taxon>
        <taxon>Basidiobolales</taxon>
        <taxon>Basidiobolaceae</taxon>
        <taxon>Basidiobolus</taxon>
    </lineage>
</organism>
<comment type="caution">
    <text evidence="5">The sequence shown here is derived from an EMBL/GenBank/DDBJ whole genome shotgun (WGS) entry which is preliminary data.</text>
</comment>
<feature type="chain" id="PRO_5045752159" description="Plastocyanin-like domain-containing protein" evidence="3">
    <location>
        <begin position="40"/>
        <end position="1341"/>
    </location>
</feature>
<evidence type="ECO:0000256" key="2">
    <source>
        <dbReference type="SAM" id="MobiDB-lite"/>
    </source>
</evidence>
<dbReference type="Proteomes" id="UP001479436">
    <property type="component" value="Unassembled WGS sequence"/>
</dbReference>
<proteinExistence type="predicted"/>
<dbReference type="InterPro" id="IPR002355">
    <property type="entry name" value="Cu_oxidase_Cu_BS"/>
</dbReference>
<protein>
    <recommendedName>
        <fullName evidence="4">Plastocyanin-like domain-containing protein</fullName>
    </recommendedName>
</protein>
<accession>A0ABR2WPP6</accession>
<evidence type="ECO:0000256" key="3">
    <source>
        <dbReference type="SAM" id="SignalP"/>
    </source>
</evidence>
<evidence type="ECO:0000259" key="4">
    <source>
        <dbReference type="Pfam" id="PF07731"/>
    </source>
</evidence>
<feature type="region of interest" description="Disordered" evidence="2">
    <location>
        <begin position="40"/>
        <end position="59"/>
    </location>
</feature>
<feature type="signal peptide" evidence="3">
    <location>
        <begin position="1"/>
        <end position="39"/>
    </location>
</feature>
<dbReference type="PROSITE" id="PS00080">
    <property type="entry name" value="MULTICOPPER_OXIDASE2"/>
    <property type="match status" value="1"/>
</dbReference>
<dbReference type="InterPro" id="IPR011706">
    <property type="entry name" value="Cu-oxidase_C"/>
</dbReference>
<dbReference type="InterPro" id="IPR008972">
    <property type="entry name" value="Cupredoxin"/>
</dbReference>
<reference evidence="5 6" key="1">
    <citation type="submission" date="2023-04" db="EMBL/GenBank/DDBJ databases">
        <title>Genome of Basidiobolus ranarum AG-B5.</title>
        <authorList>
            <person name="Stajich J.E."/>
            <person name="Carter-House D."/>
            <person name="Gryganskyi A."/>
        </authorList>
    </citation>
    <scope>NUCLEOTIDE SEQUENCE [LARGE SCALE GENOMIC DNA]</scope>
    <source>
        <strain evidence="5 6">AG-B5</strain>
    </source>
</reference>
<name>A0ABR2WPP6_9FUNG</name>
<sequence length="1341" mass="150661">MFVKRSSKSDCRQGRESHSLVYLMLVLLVVSLLLPNVSAYESGSRSTGTDSRKNDHWTGSRMRQRLIPQTRLYEVSAIPMPIVMNSWGDYDARGVMFALKQNLEYLSGYRDYILAQLGQNSTDLPTDPLVQPLVLRCNQGDKIHVKFTNQIPGIQVGMHPYLYGYDIKSDGSAVGNNPIGVVSAGEMTEYTWPCLREGTYLISDGGTYDGSPAGTVVHGLFGAVIVEPKGSLWTDPTTGKPVVEGAHVDIHPYPLNGGCPKRHDFYAEEDQHSHPDCPFREFTLFFQDRVAIQNNRAPTVDPCTAENQTGIPVVNVFNYRSEPMKNRELALWRMIADGQISNVNGEEQHHSSWLFGDPATPVFRAYAGDPVRYRVIDTGVTETHVFHLHGHQWSSGRGDRQSDIIDSFSLSPLTTWDLDIHFGAGSRLKTIGDVILHCHLYVHFETGMWSMMRVIDRYEDGRYTYPDGTPIPKLIPLPGRPHPPYKTELQPGYPNFIAGTPGQKSPRVPWPVEILGKIPEGSDYRPATEVEVASMNSDPQVGNLFTLIPTPRNLETHFFNVSIMTRDIEYNKYGWHYPYGHMFAAAETVKPDPGRPARYEPFTMRVTQKSVSVSQYTNNLPRTIPATPFDKQFPRCPTVASEGEAGMHVHLVKFDVLSSDGASVGWNYISGARFGKYLINRWWIDDALGHVFFHDHLFASYRQKKGLYGIAPVAPTGSKFLNPHNLKQEQRHNSSAVVIGPEESFREQVLFIGDYTPAFYRNGTAIRPPPNQNVLADHGIVVTNYRNEPLIERKGLDPSEWFSSKNKYGDPSTPLFEAYRGDNVIIRLVQGAHDKPHSFEMHGMRWQKFRDLASVNVTNQQVIGISEGFTFRVQSDYSTGDHLYKLGGVDDLWLGGWGITRVYDTPQKHLPRIPGPEQKVSSFYHSTLLRDVAKYRYAHTRSSDSLARSRPGAISKFKSKVSGERKYFVTAKRQEIVYNTDGWSDPYGLIYCLTGYQEPRSPKIIKPKNRECFNVQGNKVEPLIIRGLVGERIQLHLHNGLPKQLVPEPFAVPVPVNDPNRTVSNRVSIHAPLIQHDVRYDDGSNVGYNEDSTVGPGDTRIYSWYADQHLGALPLQDHADIRNHKHHGLIGALVILRAHEVPENWIGPVSDVYFSADVYNKRSNHGRLLYQDKVMILQSGLRLFQNNSANTPIPYATGFPFQILSNVTTPVPGETGVDFQDAGLKAVNYRNQPASAPIWLQNKSPSTDVFCAIPGTQQMLRIVSGLDKSRPQSFHLHGHAWLDQLKAPQHGVSSVNNAISTGGSVNDEFTASNSTGDWVYRAGWLNAEYLIENWGIFRVHK</sequence>
<evidence type="ECO:0000313" key="5">
    <source>
        <dbReference type="EMBL" id="KAK9763500.1"/>
    </source>
</evidence>